<sequence length="69" mass="7527">MGHAGIAPSLDVAADEPGRRARRLALQAPRQQLLGAMRMINIPGLAQRLASGACRCFGRRSTMLWALWI</sequence>
<dbReference type="EMBL" id="RDRA01000034">
    <property type="protein sequence ID" value="RXG86635.1"/>
    <property type="molecule type" value="Genomic_DNA"/>
</dbReference>
<protein>
    <submittedName>
        <fullName evidence="1">Uncharacterized protein</fullName>
    </submittedName>
</protein>
<name>A0ABY0DAU6_9BRAD</name>
<evidence type="ECO:0000313" key="2">
    <source>
        <dbReference type="Proteomes" id="UP000289946"/>
    </source>
</evidence>
<reference evidence="1 2" key="1">
    <citation type="submission" date="2018-10" db="EMBL/GenBank/DDBJ databases">
        <title>Bradyrhizobium sp. nov., isolated from effective nodules of peanut in China.</title>
        <authorList>
            <person name="Li Y."/>
        </authorList>
    </citation>
    <scope>NUCLEOTIDE SEQUENCE [LARGE SCALE GENOMIC DNA]</scope>
    <source>
        <strain evidence="1 2">CCBAU 51781</strain>
    </source>
</reference>
<comment type="caution">
    <text evidence="1">The sequence shown here is derived from an EMBL/GenBank/DDBJ whole genome shotgun (WGS) entry which is preliminary data.</text>
</comment>
<accession>A0ABY0DAU6</accession>
<gene>
    <name evidence="1" type="ORF">EAS62_37140</name>
</gene>
<evidence type="ECO:0000313" key="1">
    <source>
        <dbReference type="EMBL" id="RXG86635.1"/>
    </source>
</evidence>
<dbReference type="Proteomes" id="UP000289946">
    <property type="component" value="Unassembled WGS sequence"/>
</dbReference>
<keyword evidence="2" id="KW-1185">Reference proteome</keyword>
<proteinExistence type="predicted"/>
<organism evidence="1 2">
    <name type="scientific">Bradyrhizobium zhanjiangense</name>
    <dbReference type="NCBI Taxonomy" id="1325107"/>
    <lineage>
        <taxon>Bacteria</taxon>
        <taxon>Pseudomonadati</taxon>
        <taxon>Pseudomonadota</taxon>
        <taxon>Alphaproteobacteria</taxon>
        <taxon>Hyphomicrobiales</taxon>
        <taxon>Nitrobacteraceae</taxon>
        <taxon>Bradyrhizobium</taxon>
    </lineage>
</organism>